<dbReference type="STRING" id="183763.LP52_04615"/>
<protein>
    <recommendedName>
        <fullName evidence="1">DUF4097 domain-containing protein</fullName>
    </recommendedName>
</protein>
<feature type="domain" description="DUF4097" evidence="1">
    <location>
        <begin position="54"/>
        <end position="268"/>
    </location>
</feature>
<dbReference type="OrthoDB" id="3367592at2"/>
<evidence type="ECO:0000313" key="2">
    <source>
        <dbReference type="EMBL" id="KIH99905.1"/>
    </source>
</evidence>
<dbReference type="EMBL" id="JROO01000007">
    <property type="protein sequence ID" value="KIH99905.1"/>
    <property type="molecule type" value="Genomic_DNA"/>
</dbReference>
<name>A0A0C2JLR8_9ACTN</name>
<accession>A0A0C2JLR8</accession>
<reference evidence="3" key="1">
    <citation type="journal article" date="2015" name="Chem. Biol.">
        <title>Structure, bioactivity, and resistance mechanism of streptomonomicin, an unusual lasso Peptide from an understudied halophilic actinomycete.</title>
        <authorList>
            <person name="Metelev M."/>
            <person name="Tietz J.I."/>
            <person name="Melby J.O."/>
            <person name="Blair P.M."/>
            <person name="Zhu L."/>
            <person name="Livnat I."/>
            <person name="Severinov K."/>
            <person name="Mitchell D.A."/>
        </authorList>
    </citation>
    <scope>NUCLEOTIDE SEQUENCE [LARGE SCALE GENOMIC DNA]</scope>
    <source>
        <strain evidence="3">YIM 90003</strain>
    </source>
</reference>
<gene>
    <name evidence="2" type="ORF">LP52_04615</name>
</gene>
<dbReference type="RefSeq" id="WP_040271057.1">
    <property type="nucleotide sequence ID" value="NZ_JROO01000007.1"/>
</dbReference>
<organism evidence="2 3">
    <name type="scientific">Streptomonospora alba</name>
    <dbReference type="NCBI Taxonomy" id="183763"/>
    <lineage>
        <taxon>Bacteria</taxon>
        <taxon>Bacillati</taxon>
        <taxon>Actinomycetota</taxon>
        <taxon>Actinomycetes</taxon>
        <taxon>Streptosporangiales</taxon>
        <taxon>Nocardiopsidaceae</taxon>
        <taxon>Streptomonospora</taxon>
    </lineage>
</organism>
<evidence type="ECO:0000313" key="3">
    <source>
        <dbReference type="Proteomes" id="UP000031675"/>
    </source>
</evidence>
<keyword evidence="3" id="KW-1185">Reference proteome</keyword>
<evidence type="ECO:0000259" key="1">
    <source>
        <dbReference type="Pfam" id="PF13349"/>
    </source>
</evidence>
<comment type="caution">
    <text evidence="2">The sequence shown here is derived from an EMBL/GenBank/DDBJ whole genome shotgun (WGS) entry which is preliminary data.</text>
</comment>
<dbReference type="InterPro" id="IPR025164">
    <property type="entry name" value="Toastrack_DUF4097"/>
</dbReference>
<dbReference type="Proteomes" id="UP000031675">
    <property type="component" value="Unassembled WGS sequence"/>
</dbReference>
<sequence length="285" mass="29508">MARWTIDQPTTRTLDGIVALRVRIIGGHVNILPTDDPVTFEVSDVSGEPVLATQEAGILTITYEDLTGSGLLDRLRPMQLSGYRGMARRSATVSLQVPRDCPVEVTTLSAPVVVAGLSAKTQLRTASGDVTMDGLTGEVDVNTVSGNVAARDLEGSLRFNSVSGQVAVAGGRLYDLTGKSASGQFLGDVEVAPSGRVRVTSVSGEVALRVPAETSATVELRSATGKLDSDFGLDRRDQRARSSLGGKIGSGVDPAGITANTVSGAVSLLRREPDAPAAIPRGNGA</sequence>
<proteinExistence type="predicted"/>
<dbReference type="AlphaFoldDB" id="A0A0C2JLR8"/>
<dbReference type="Pfam" id="PF13349">
    <property type="entry name" value="DUF4097"/>
    <property type="match status" value="1"/>
</dbReference>